<evidence type="ECO:0000256" key="2">
    <source>
        <dbReference type="SAM" id="SignalP"/>
    </source>
</evidence>
<feature type="signal peptide" evidence="2">
    <location>
        <begin position="1"/>
        <end position="16"/>
    </location>
</feature>
<keyword evidence="1" id="KW-0812">Transmembrane</keyword>
<keyword evidence="1" id="KW-1133">Transmembrane helix</keyword>
<dbReference type="KEGG" id="eiv:EIN_130340"/>
<proteinExistence type="predicted"/>
<feature type="transmembrane region" description="Helical" evidence="1">
    <location>
        <begin position="143"/>
        <end position="161"/>
    </location>
</feature>
<keyword evidence="2" id="KW-0732">Signal</keyword>
<keyword evidence="4" id="KW-1185">Reference proteome</keyword>
<evidence type="ECO:0008006" key="5">
    <source>
        <dbReference type="Google" id="ProtNLM"/>
    </source>
</evidence>
<dbReference type="VEuPathDB" id="AmoebaDB:EIN_130340"/>
<sequence length="181" mass="19851">MFIFFISLVSSCEINAYSKNGNCTLCDVNCADQCVNEIGCTLCKDSYKVSNGKCVERLLSIRLTTFQNTRCSSVECPYCEKSYCNGTACSSCVVGYYVNKGKCSKCDIHCNQCSQTLGCMSCIHGYSVLNMKCTKNKLDDGDYVLIAVGSFCVALLLVGIAHKPIGMLFNYITKKKDSLPI</sequence>
<organism evidence="3 4">
    <name type="scientific">Entamoeba invadens IP1</name>
    <dbReference type="NCBI Taxonomy" id="370355"/>
    <lineage>
        <taxon>Eukaryota</taxon>
        <taxon>Amoebozoa</taxon>
        <taxon>Evosea</taxon>
        <taxon>Archamoebae</taxon>
        <taxon>Mastigamoebida</taxon>
        <taxon>Entamoebidae</taxon>
        <taxon>Entamoeba</taxon>
    </lineage>
</organism>
<dbReference type="RefSeq" id="XP_004261076.1">
    <property type="nucleotide sequence ID" value="XM_004261028.1"/>
</dbReference>
<feature type="chain" id="PRO_5001991404" description="CXXC-rich protein" evidence="2">
    <location>
        <begin position="17"/>
        <end position="181"/>
    </location>
</feature>
<keyword evidence="1" id="KW-0472">Membrane</keyword>
<dbReference type="GeneID" id="14893319"/>
<protein>
    <recommendedName>
        <fullName evidence="5">CXXC-rich protein</fullName>
    </recommendedName>
</protein>
<name>A0A0A1UFZ6_ENTIV</name>
<dbReference type="SUPFAM" id="SSF57184">
    <property type="entry name" value="Growth factor receptor domain"/>
    <property type="match status" value="1"/>
</dbReference>
<dbReference type="InterPro" id="IPR006212">
    <property type="entry name" value="Furin_repeat"/>
</dbReference>
<evidence type="ECO:0000256" key="1">
    <source>
        <dbReference type="SAM" id="Phobius"/>
    </source>
</evidence>
<evidence type="ECO:0000313" key="3">
    <source>
        <dbReference type="EMBL" id="ELP94305.1"/>
    </source>
</evidence>
<dbReference type="OMA" id="GAPPLCT"/>
<reference evidence="3 4" key="1">
    <citation type="submission" date="2012-10" db="EMBL/GenBank/DDBJ databases">
        <authorList>
            <person name="Zafar N."/>
            <person name="Inman J."/>
            <person name="Hall N."/>
            <person name="Lorenzi H."/>
            <person name="Caler E."/>
        </authorList>
    </citation>
    <scope>NUCLEOTIDE SEQUENCE [LARGE SCALE GENOMIC DNA]</scope>
    <source>
        <strain evidence="3 4">IP1</strain>
    </source>
</reference>
<dbReference type="EMBL" id="KB206244">
    <property type="protein sequence ID" value="ELP94305.1"/>
    <property type="molecule type" value="Genomic_DNA"/>
</dbReference>
<dbReference type="OrthoDB" id="10257656at2759"/>
<accession>A0A0A1UFZ6</accession>
<dbReference type="Proteomes" id="UP000014680">
    <property type="component" value="Unassembled WGS sequence"/>
</dbReference>
<dbReference type="SMART" id="SM00261">
    <property type="entry name" value="FU"/>
    <property type="match status" value="2"/>
</dbReference>
<dbReference type="InterPro" id="IPR009030">
    <property type="entry name" value="Growth_fac_rcpt_cys_sf"/>
</dbReference>
<gene>
    <name evidence="3" type="ORF">EIN_130340</name>
</gene>
<dbReference type="AlphaFoldDB" id="A0A0A1UFZ6"/>
<evidence type="ECO:0000313" key="4">
    <source>
        <dbReference type="Proteomes" id="UP000014680"/>
    </source>
</evidence>